<reference evidence="1 2" key="1">
    <citation type="submission" date="2019-05" db="EMBL/GenBank/DDBJ databases">
        <title>Another draft genome of Portunus trituberculatus and its Hox gene families provides insights of decapod evolution.</title>
        <authorList>
            <person name="Jeong J.-H."/>
            <person name="Song I."/>
            <person name="Kim S."/>
            <person name="Choi T."/>
            <person name="Kim D."/>
            <person name="Ryu S."/>
            <person name="Kim W."/>
        </authorList>
    </citation>
    <scope>NUCLEOTIDE SEQUENCE [LARGE SCALE GENOMIC DNA]</scope>
    <source>
        <tissue evidence="1">Muscle</tissue>
    </source>
</reference>
<dbReference type="PANTHER" id="PTHR19446">
    <property type="entry name" value="REVERSE TRANSCRIPTASES"/>
    <property type="match status" value="1"/>
</dbReference>
<gene>
    <name evidence="1" type="ORF">E2C01_059795</name>
</gene>
<dbReference type="InterPro" id="IPR036691">
    <property type="entry name" value="Endo/exonu/phosph_ase_sf"/>
</dbReference>
<keyword evidence="1" id="KW-0695">RNA-directed DNA polymerase</keyword>
<evidence type="ECO:0000313" key="2">
    <source>
        <dbReference type="Proteomes" id="UP000324222"/>
    </source>
</evidence>
<protein>
    <submittedName>
        <fullName evidence="1">RNA-directed DNA polymerase from mobile element jockey</fullName>
    </submittedName>
</protein>
<keyword evidence="1" id="KW-0548">Nucleotidyltransferase</keyword>
<accession>A0A5B7H8T3</accession>
<proteinExistence type="predicted"/>
<dbReference type="AlphaFoldDB" id="A0A5B7H8T3"/>
<dbReference type="EMBL" id="VSRR010023659">
    <property type="protein sequence ID" value="MPC65657.1"/>
    <property type="molecule type" value="Genomic_DNA"/>
</dbReference>
<dbReference type="SUPFAM" id="SSF56219">
    <property type="entry name" value="DNase I-like"/>
    <property type="match status" value="1"/>
</dbReference>
<evidence type="ECO:0000313" key="1">
    <source>
        <dbReference type="EMBL" id="MPC65657.1"/>
    </source>
</evidence>
<dbReference type="GO" id="GO:0003964">
    <property type="term" value="F:RNA-directed DNA polymerase activity"/>
    <property type="evidence" value="ECO:0007669"/>
    <property type="project" value="UniProtKB-KW"/>
</dbReference>
<comment type="caution">
    <text evidence="1">The sequence shown here is derived from an EMBL/GenBank/DDBJ whole genome shotgun (WGS) entry which is preliminary data.</text>
</comment>
<dbReference type="Gene3D" id="3.60.10.10">
    <property type="entry name" value="Endonuclease/exonuclease/phosphatase"/>
    <property type="match status" value="1"/>
</dbReference>
<keyword evidence="2" id="KW-1185">Reference proteome</keyword>
<organism evidence="1 2">
    <name type="scientific">Portunus trituberculatus</name>
    <name type="common">Swimming crab</name>
    <name type="synonym">Neptunus trituberculatus</name>
    <dbReference type="NCBI Taxonomy" id="210409"/>
    <lineage>
        <taxon>Eukaryota</taxon>
        <taxon>Metazoa</taxon>
        <taxon>Ecdysozoa</taxon>
        <taxon>Arthropoda</taxon>
        <taxon>Crustacea</taxon>
        <taxon>Multicrustacea</taxon>
        <taxon>Malacostraca</taxon>
        <taxon>Eumalacostraca</taxon>
        <taxon>Eucarida</taxon>
        <taxon>Decapoda</taxon>
        <taxon>Pleocyemata</taxon>
        <taxon>Brachyura</taxon>
        <taxon>Eubrachyura</taxon>
        <taxon>Portunoidea</taxon>
        <taxon>Portunidae</taxon>
        <taxon>Portuninae</taxon>
        <taxon>Portunus</taxon>
    </lineage>
</organism>
<dbReference type="OrthoDB" id="6758379at2759"/>
<sequence>MGDFNAHHQCWDPGIPEHLSLLSPPGLATRINPHTGAPSVLDLYFRDPRFTTATFTIGPHMGSDHLPLLASIPNTTPRPRPGCLPRWNMNPSLWPSYKEALQTPPSISSLPLEEVVQSLGQSMFEADPQNPLDDQQKAEALAKYYHSQLGAPPKLHLPQDPSDTITAASSSPGIQELTQPFTPQELTTAMATLHLGKATGPDSIPYEFLTHLTPPLCNTLLHIYNTSWLTGHYPTTWKCSTLIPIPKPGKDPTLPSAYHPIALLSCPGKLMEHLVSTRLTWWLEEKRLLLEEQSVFRPHRNTLDVLSQVEHLVTDTYQRQNNLQEAATTLSDWVHTWDLTINVPKSALMCFTYKRILTPPSVHIYGEAVPYTTSHSFLGLHLDGPRLTWAKHMDYLRNSCTKRITVMKRIAGIRWGASRDLLLKYYQTTIRAKIMYGNSVYGSAAPSTLAKLDTLQNGALCIAMGAMTSSPIPSLLAESGIPPLSSYRREVLCKEFHRLQTLPPSYPLSILHSTSGVDPHAPVWPNARPPLQVRAMLAHNTLGLPPPPPQPISPHSSLPPWTDISSKFALTIPELSKHLTATFANTLFLQLDRTIYHHHHKIYTDGSHSLTPPATASAIYSKSPEIRKSWGFRHSGF</sequence>
<keyword evidence="1" id="KW-0808">Transferase</keyword>
<dbReference type="Proteomes" id="UP000324222">
    <property type="component" value="Unassembled WGS sequence"/>
</dbReference>
<name>A0A5B7H8T3_PORTR</name>